<protein>
    <submittedName>
        <fullName evidence="1">Uncharacterized protein</fullName>
    </submittedName>
</protein>
<gene>
    <name evidence="1" type="ORF">PGIGA_G00066710</name>
</gene>
<comment type="caution">
    <text evidence="1">The sequence shown here is derived from an EMBL/GenBank/DDBJ whole genome shotgun (WGS) entry which is preliminary data.</text>
</comment>
<keyword evidence="2" id="KW-1185">Reference proteome</keyword>
<dbReference type="EMBL" id="CM040468">
    <property type="protein sequence ID" value="MCI4386790.1"/>
    <property type="molecule type" value="Genomic_DNA"/>
</dbReference>
<dbReference type="Proteomes" id="UP000829447">
    <property type="component" value="Linkage Group LG15"/>
</dbReference>
<proteinExistence type="predicted"/>
<accession>A0ACC5X8B5</accession>
<evidence type="ECO:0000313" key="1">
    <source>
        <dbReference type="EMBL" id="MCI4386790.1"/>
    </source>
</evidence>
<sequence length="1095" mass="121589">MLGMSANSLSYNEQGGADTGVEVGQETTPTTSFGLFTSDFKKNEDLKEMLESSKESHKLEAMKRVVGLIARGKNASELFPAVVKNVASKNLELKKLVYVYLVRYAEEQQDLALLSISTFQRALKDPNQLIRASALRVLSSIRVPIIVPIMMLAIKEAASDLSPYVRKTAAHAIQKLYSLDPDQKEHLIEVIEKLLRDKSTLVAGSVVMAFEEVCPDRIDLIHKNYRKLCNLLIDVEEWGQVVIINVLTRYARTQFISPWREDGTFDENSEKAFYDSDEEKRDGVKQTKPYVMDPDHRLLLRNIKPLLQSRNTAVVMAVAQLYWHLAPKHELNIITKSLVRLLRSHREVQYIVLQNIATMSIQKKGMFEPFLKSFYVRSTDATHIKTLKLEILTNLANEANISTILREFQTYVKSQDKEFAANTIQAIGRCATNISEITDACLNGLVLLLSSQNETVVAESVVVIKKLLQTQPLQHSDIIKHMAKLFDSITVPMARASILWLTGEYCEHVPKISPDLLRKVAKTFTSEEDIVKMQAVNLAAKLYLTNSKQTKLLVQYILNLGKYDQNYDIRDRTRFIRQLIVPNEKSGALSKYARRILLAPKPAPVLQSAFKDRDRFQLGTLSHTLNSKATGYLELSDWPDVAPDQSVRNVEVVEAVNEWAPSVSKAKPTTSDEKFYSDSGEEEEDEEEESDSSSEDSSSSSEESSSNTESEENDESSSESDESSSQSEKSSNLGSDKKKRKTQKNKELQQGTKPRKDSDSDVDQNNRHLGKAGLGSESSTSEDTSSSSESDSDSDSPAKQKPKSTPKPVKKLEEQPKKAKEISLLDLDDFSPTVVTTPKSSILSPSLLSDLQGLSISASSTPAIQVTSPMFVPVRSHELLHSMTGKGLAAHYHFPRQPCIYGNHMVSLQLTLSNHSDHVLHNIHIVETVSTGQKIHSFSPIESLELEASVTVSIGVDFNDSTQAASFQLCTKEDRFSVSIQPAVGELLLPITMSEQDFNREQGKLQGMNESSATVIMSSKNILISDKVMNVANLGVVPSGENNMHRFAAKLVSSGTLVLVCVVQKDASAQIIVNTEKTVIGSMLLHELQIALGAP</sequence>
<organism evidence="1 2">
    <name type="scientific">Pangasianodon gigas</name>
    <name type="common">Mekong giant catfish</name>
    <name type="synonym">Pangasius gigas</name>
    <dbReference type="NCBI Taxonomy" id="30993"/>
    <lineage>
        <taxon>Eukaryota</taxon>
        <taxon>Metazoa</taxon>
        <taxon>Chordata</taxon>
        <taxon>Craniata</taxon>
        <taxon>Vertebrata</taxon>
        <taxon>Euteleostomi</taxon>
        <taxon>Actinopterygii</taxon>
        <taxon>Neopterygii</taxon>
        <taxon>Teleostei</taxon>
        <taxon>Ostariophysi</taxon>
        <taxon>Siluriformes</taxon>
        <taxon>Pangasiidae</taxon>
        <taxon>Pangasianodon</taxon>
    </lineage>
</organism>
<name>A0ACC5X8B5_PANGG</name>
<evidence type="ECO:0000313" key="2">
    <source>
        <dbReference type="Proteomes" id="UP000829447"/>
    </source>
</evidence>
<reference evidence="1 2" key="1">
    <citation type="journal article" date="2022" name="bioRxiv">
        <title>An ancient truncated duplication of the anti-Mullerian hormone receptor type 2 gene is a potential conserved master sex determinant in the Pangasiidae catfish family.</title>
        <authorList>
            <person name="Wen M."/>
            <person name="Pan Q."/>
            <person name="Jouanno E."/>
            <person name="Montfort J."/>
            <person name="Zahm M."/>
            <person name="Cabau C."/>
            <person name="Klopp C."/>
            <person name="Iampietro C."/>
            <person name="Roques C."/>
            <person name="Bouchez O."/>
            <person name="Castinel A."/>
            <person name="Donnadieu C."/>
            <person name="Parrinello H."/>
            <person name="Poncet C."/>
            <person name="Belmonte E."/>
            <person name="Gautier V."/>
            <person name="Avarre J.-C."/>
            <person name="Dugue R."/>
            <person name="Gustiano R."/>
            <person name="Ha T.T.T."/>
            <person name="Campet M."/>
            <person name="Sriphairoj K."/>
            <person name="Ribolli J."/>
            <person name="de Almeida F.L."/>
            <person name="Desvignes T."/>
            <person name="Postlethwait J.H."/>
            <person name="Bucao C.F."/>
            <person name="Robinson-Rechavi M."/>
            <person name="Bobe J."/>
            <person name="Herpin A."/>
            <person name="Guiguen Y."/>
        </authorList>
    </citation>
    <scope>NUCLEOTIDE SEQUENCE [LARGE SCALE GENOMIC DNA]</scope>
    <source>
        <strain evidence="1">YG-Dec2019</strain>
    </source>
</reference>